<gene>
    <name evidence="1" type="ORF">SAMN05216238_101459</name>
</gene>
<dbReference type="PROSITE" id="PS51257">
    <property type="entry name" value="PROKAR_LIPOPROTEIN"/>
    <property type="match status" value="1"/>
</dbReference>
<evidence type="ECO:0000313" key="1">
    <source>
        <dbReference type="EMBL" id="SFD46642.1"/>
    </source>
</evidence>
<evidence type="ECO:0000313" key="2">
    <source>
        <dbReference type="Proteomes" id="UP000199474"/>
    </source>
</evidence>
<keyword evidence="2" id="KW-1185">Reference proteome</keyword>
<sequence length="250" mass="28694">MGKKIFTLMLLMLLTGCDEEPAIVQSDTPSEDAAQVPEIIEQEKGNGEEEEVDEFIEFVLPKETIMINLKMVPILDSYLTAVDDRQQAIAQMTLLPIQTPDRQLFLLEFSCHESNSCSYLLLDQTEENRTYLIADLATLVQKTASPDMNKVLFHFNREESRPALSDIVVIDLNSWEAMTLHNKSNDKDVLNYTWPLLNVEWTQTDRFTVTVPDIAEPTTAQLKQWENGNKPEEKIEFHLNETEQQENDTD</sequence>
<dbReference type="RefSeq" id="WP_090080579.1">
    <property type="nucleotide sequence ID" value="NZ_FOMR01000001.1"/>
</dbReference>
<protein>
    <recommendedName>
        <fullName evidence="3">Lipoprotein</fullName>
    </recommendedName>
</protein>
<dbReference type="Proteomes" id="UP000199474">
    <property type="component" value="Unassembled WGS sequence"/>
</dbReference>
<organism evidence="1 2">
    <name type="scientific">Lentibacillus persicus</name>
    <dbReference type="NCBI Taxonomy" id="640948"/>
    <lineage>
        <taxon>Bacteria</taxon>
        <taxon>Bacillati</taxon>
        <taxon>Bacillota</taxon>
        <taxon>Bacilli</taxon>
        <taxon>Bacillales</taxon>
        <taxon>Bacillaceae</taxon>
        <taxon>Lentibacillus</taxon>
    </lineage>
</organism>
<dbReference type="EMBL" id="FOMR01000001">
    <property type="protein sequence ID" value="SFD46642.1"/>
    <property type="molecule type" value="Genomic_DNA"/>
</dbReference>
<dbReference type="OrthoDB" id="2829902at2"/>
<name>A0A1I1SK11_9BACI</name>
<accession>A0A1I1SK11</accession>
<reference evidence="2" key="1">
    <citation type="submission" date="2016-10" db="EMBL/GenBank/DDBJ databases">
        <authorList>
            <person name="Varghese N."/>
            <person name="Submissions S."/>
        </authorList>
    </citation>
    <scope>NUCLEOTIDE SEQUENCE [LARGE SCALE GENOMIC DNA]</scope>
    <source>
        <strain evidence="2">DSM 22530</strain>
    </source>
</reference>
<proteinExistence type="predicted"/>
<evidence type="ECO:0008006" key="3">
    <source>
        <dbReference type="Google" id="ProtNLM"/>
    </source>
</evidence>
<dbReference type="AlphaFoldDB" id="A0A1I1SK11"/>